<name>A0A1I5V2K1_9RHOB</name>
<proteinExistence type="predicted"/>
<dbReference type="EMBL" id="FOXA01000026">
    <property type="protein sequence ID" value="SFQ01602.1"/>
    <property type="molecule type" value="Genomic_DNA"/>
</dbReference>
<dbReference type="RefSeq" id="WP_093424987.1">
    <property type="nucleotide sequence ID" value="NZ_FOXA01000026.1"/>
</dbReference>
<reference evidence="2 3" key="1">
    <citation type="submission" date="2016-10" db="EMBL/GenBank/DDBJ databases">
        <authorList>
            <person name="de Groot N.N."/>
        </authorList>
    </citation>
    <scope>NUCLEOTIDE SEQUENCE [LARGE SCALE GENOMIC DNA]</scope>
    <source>
        <strain evidence="2 3">DSM 19547</strain>
    </source>
</reference>
<dbReference type="AlphaFoldDB" id="A0A1I5V2K1"/>
<sequence length="149" mass="16533">MYSYLFSALALASFAILALPMHQDAVVSRSETRAVQADAQTAELKYWATAIRTAVQDGVISPPSTGMREITQTEFRDILLPRIAPRREGNRLPAASMSFLVDENGEVHFRPEGCEAQDCVVPMKTAFLPGYVPADHYDEDNISDIIEEQ</sequence>
<evidence type="ECO:0000313" key="2">
    <source>
        <dbReference type="EMBL" id="SFQ01602.1"/>
    </source>
</evidence>
<dbReference type="Proteomes" id="UP000199356">
    <property type="component" value="Unassembled WGS sequence"/>
</dbReference>
<accession>A0A1I5V2K1</accession>
<gene>
    <name evidence="2" type="ORF">SAMN04488047_12628</name>
</gene>
<feature type="chain" id="PRO_5011745348" evidence="1">
    <location>
        <begin position="19"/>
        <end position="149"/>
    </location>
</feature>
<keyword evidence="1" id="KW-0732">Signal</keyword>
<feature type="signal peptide" evidence="1">
    <location>
        <begin position="1"/>
        <end position="18"/>
    </location>
</feature>
<evidence type="ECO:0000256" key="1">
    <source>
        <dbReference type="SAM" id="SignalP"/>
    </source>
</evidence>
<evidence type="ECO:0000313" key="3">
    <source>
        <dbReference type="Proteomes" id="UP000199356"/>
    </source>
</evidence>
<protein>
    <submittedName>
        <fullName evidence="2">Uncharacterized protein</fullName>
    </submittedName>
</protein>
<keyword evidence="3" id="KW-1185">Reference proteome</keyword>
<organism evidence="2 3">
    <name type="scientific">Tranquillimonas alkanivorans</name>
    <dbReference type="NCBI Taxonomy" id="441119"/>
    <lineage>
        <taxon>Bacteria</taxon>
        <taxon>Pseudomonadati</taxon>
        <taxon>Pseudomonadota</taxon>
        <taxon>Alphaproteobacteria</taxon>
        <taxon>Rhodobacterales</taxon>
        <taxon>Roseobacteraceae</taxon>
        <taxon>Tranquillimonas</taxon>
    </lineage>
</organism>
<dbReference type="STRING" id="441119.SAMN04488047_12628"/>